<name>A0ABD4T245_9CYAN</name>
<accession>A0ABD4T245</accession>
<gene>
    <name evidence="1" type="ORF">QQ91_0006980</name>
</gene>
<dbReference type="RefSeq" id="WP_166281432.1">
    <property type="nucleotide sequence ID" value="NZ_JTHE03000043.1"/>
</dbReference>
<reference evidence="1 2" key="1">
    <citation type="journal article" date="2015" name="Genome Announc.">
        <title>Draft Genome Sequence of Filamentous Marine Cyanobacterium Lyngbya confervoides Strain BDU141951.</title>
        <authorList>
            <person name="Chandrababunaidu M.M."/>
            <person name="Sen D."/>
            <person name="Tripathy S."/>
        </authorList>
    </citation>
    <scope>NUCLEOTIDE SEQUENCE [LARGE SCALE GENOMIC DNA]</scope>
    <source>
        <strain evidence="1 2">BDU141951</strain>
    </source>
</reference>
<dbReference type="AlphaFoldDB" id="A0ABD4T245"/>
<keyword evidence="2" id="KW-1185">Reference proteome</keyword>
<protein>
    <submittedName>
        <fullName evidence="1">Uncharacterized protein</fullName>
    </submittedName>
</protein>
<comment type="caution">
    <text evidence="1">The sequence shown here is derived from an EMBL/GenBank/DDBJ whole genome shotgun (WGS) entry which is preliminary data.</text>
</comment>
<dbReference type="Proteomes" id="UP000031561">
    <property type="component" value="Unassembled WGS sequence"/>
</dbReference>
<sequence length="69" mass="7392">MHYILNFSTEVAPETKVFIRRKATVILQNQGYTLTSAPLMAIATALESVALEVGVSLDHVMISGLSSVG</sequence>
<organism evidence="1 2">
    <name type="scientific">Lyngbya confervoides BDU141951</name>
    <dbReference type="NCBI Taxonomy" id="1574623"/>
    <lineage>
        <taxon>Bacteria</taxon>
        <taxon>Bacillati</taxon>
        <taxon>Cyanobacteriota</taxon>
        <taxon>Cyanophyceae</taxon>
        <taxon>Oscillatoriophycideae</taxon>
        <taxon>Oscillatoriales</taxon>
        <taxon>Microcoleaceae</taxon>
        <taxon>Lyngbya</taxon>
    </lineage>
</organism>
<dbReference type="EMBL" id="JTHE03000043">
    <property type="protein sequence ID" value="MCM1982568.1"/>
    <property type="molecule type" value="Genomic_DNA"/>
</dbReference>
<evidence type="ECO:0000313" key="2">
    <source>
        <dbReference type="Proteomes" id="UP000031561"/>
    </source>
</evidence>
<proteinExistence type="predicted"/>
<evidence type="ECO:0000313" key="1">
    <source>
        <dbReference type="EMBL" id="MCM1982568.1"/>
    </source>
</evidence>